<reference evidence="13" key="1">
    <citation type="submission" date="2023-06" db="EMBL/GenBank/DDBJ databases">
        <authorList>
            <consortium name="Lawrence Berkeley National Laboratory"/>
            <person name="Ahrendt S."/>
            <person name="Sahu N."/>
            <person name="Indic B."/>
            <person name="Wong-Bajracharya J."/>
            <person name="Merenyi Z."/>
            <person name="Ke H.-M."/>
            <person name="Monk M."/>
            <person name="Kocsube S."/>
            <person name="Drula E."/>
            <person name="Lipzen A."/>
            <person name="Balint B."/>
            <person name="Henrissat B."/>
            <person name="Andreopoulos B."/>
            <person name="Martin F.M."/>
            <person name="Harder C.B."/>
            <person name="Rigling D."/>
            <person name="Ford K.L."/>
            <person name="Foster G.D."/>
            <person name="Pangilinan J."/>
            <person name="Papanicolaou A."/>
            <person name="Barry K."/>
            <person name="LaButti K."/>
            <person name="Viragh M."/>
            <person name="Koriabine M."/>
            <person name="Yan M."/>
            <person name="Riley R."/>
            <person name="Champramary S."/>
            <person name="Plett K.L."/>
            <person name="Tsai I.J."/>
            <person name="Slot J."/>
            <person name="Sipos G."/>
            <person name="Plett J."/>
            <person name="Nagy L.G."/>
            <person name="Grigoriev I.V."/>
        </authorList>
    </citation>
    <scope>NUCLEOTIDE SEQUENCE</scope>
    <source>
        <strain evidence="13">FPL87.14</strain>
    </source>
</reference>
<dbReference type="AlphaFoldDB" id="A0AA39IWZ4"/>
<evidence type="ECO:0000256" key="3">
    <source>
        <dbReference type="ARBA" id="ARBA00004721"/>
    </source>
</evidence>
<evidence type="ECO:0000256" key="8">
    <source>
        <dbReference type="ARBA" id="ARBA00022989"/>
    </source>
</evidence>
<dbReference type="InterPro" id="IPR036396">
    <property type="entry name" value="Cyt_P450_sf"/>
</dbReference>
<dbReference type="GO" id="GO:0016705">
    <property type="term" value="F:oxidoreductase activity, acting on paired donors, with incorporation or reduction of molecular oxygen"/>
    <property type="evidence" value="ECO:0007669"/>
    <property type="project" value="InterPro"/>
</dbReference>
<evidence type="ECO:0000256" key="1">
    <source>
        <dbReference type="ARBA" id="ARBA00001971"/>
    </source>
</evidence>
<dbReference type="Proteomes" id="UP001175226">
    <property type="component" value="Unassembled WGS sequence"/>
</dbReference>
<evidence type="ECO:0000256" key="6">
    <source>
        <dbReference type="ARBA" id="ARBA00022692"/>
    </source>
</evidence>
<keyword evidence="9" id="KW-0560">Oxidoreductase</keyword>
<protein>
    <submittedName>
        <fullName evidence="13">Cytochrome P450</fullName>
    </submittedName>
</protein>
<keyword evidence="11" id="KW-0503">Monooxygenase</keyword>
<comment type="pathway">
    <text evidence="3">Secondary metabolite biosynthesis; terpenoid biosynthesis.</text>
</comment>
<evidence type="ECO:0000256" key="5">
    <source>
        <dbReference type="ARBA" id="ARBA00022617"/>
    </source>
</evidence>
<comment type="subcellular location">
    <subcellularLocation>
        <location evidence="2">Membrane</location>
    </subcellularLocation>
</comment>
<accession>A0AA39IWZ4</accession>
<dbReference type="InterPro" id="IPR050121">
    <property type="entry name" value="Cytochrome_P450_monoxygenase"/>
</dbReference>
<dbReference type="GO" id="GO:0005506">
    <property type="term" value="F:iron ion binding"/>
    <property type="evidence" value="ECO:0007669"/>
    <property type="project" value="InterPro"/>
</dbReference>
<dbReference type="PANTHER" id="PTHR24305">
    <property type="entry name" value="CYTOCHROME P450"/>
    <property type="match status" value="1"/>
</dbReference>
<evidence type="ECO:0000256" key="11">
    <source>
        <dbReference type="ARBA" id="ARBA00023033"/>
    </source>
</evidence>
<comment type="similarity">
    <text evidence="4">Belongs to the cytochrome P450 family.</text>
</comment>
<comment type="caution">
    <text evidence="13">The sequence shown here is derived from an EMBL/GenBank/DDBJ whole genome shotgun (WGS) entry which is preliminary data.</text>
</comment>
<evidence type="ECO:0000256" key="2">
    <source>
        <dbReference type="ARBA" id="ARBA00004370"/>
    </source>
</evidence>
<dbReference type="PANTHER" id="PTHR24305:SF166">
    <property type="entry name" value="CYTOCHROME P450 12A4, MITOCHONDRIAL-RELATED"/>
    <property type="match status" value="1"/>
</dbReference>
<keyword evidence="5" id="KW-0349">Heme</keyword>
<gene>
    <name evidence="13" type="ORF">EV421DRAFT_2089649</name>
</gene>
<keyword evidence="12" id="KW-0472">Membrane</keyword>
<dbReference type="InterPro" id="IPR001128">
    <property type="entry name" value="Cyt_P450"/>
</dbReference>
<sequence>MIILAIVIVLVLFLFRYLKSRSTALQHLRGPSSPSFLLGHELELRAQPTVGALEKSWQKTYGNTFRIGGCFARDILMTSDPKAIQHILRNSGYRYPKTEDVVHMWEMVVGRGLLTTAGGVHQRQRKILSPAFSPSQLKEYMSVFWHITGAKLCGKFHELVNQGPQEINLLEWMNHTALDITGLTAFRCHFGALDGGSSEMADETKLLLYAFVVLPLHHLIPIGSTTISKIVPTPIVILVPALWRVLPGWVLSILDKMLNRENEILRQFRDTIKNVARDNYSKDVVTLLAKAFDEKLMGEDEILSQLATFTLGGEDTTAALLSWTLYELSRQPDYQARVREEIRQGTVDYDSTPLLDAAVNVTTPLLVLISILTHWQEPLRLHPIVHTFSRYAAEDDTIPLSQSVRTRTGETWNEIPVEKGQMVMISTYTYNRYTYDYMGDNAENWVPEQFLNVPKGKSSFSIGLHANLLNFSETCRLHLYRILVSI</sequence>
<evidence type="ECO:0000313" key="13">
    <source>
        <dbReference type="EMBL" id="KAK0432036.1"/>
    </source>
</evidence>
<keyword evidence="7" id="KW-0479">Metal-binding</keyword>
<dbReference type="Gene3D" id="1.10.630.10">
    <property type="entry name" value="Cytochrome P450"/>
    <property type="match status" value="1"/>
</dbReference>
<evidence type="ECO:0000256" key="12">
    <source>
        <dbReference type="ARBA" id="ARBA00023136"/>
    </source>
</evidence>
<comment type="cofactor">
    <cofactor evidence="1">
        <name>heme</name>
        <dbReference type="ChEBI" id="CHEBI:30413"/>
    </cofactor>
</comment>
<dbReference type="Pfam" id="PF00067">
    <property type="entry name" value="p450"/>
    <property type="match status" value="1"/>
</dbReference>
<evidence type="ECO:0000313" key="14">
    <source>
        <dbReference type="Proteomes" id="UP001175226"/>
    </source>
</evidence>
<keyword evidence="14" id="KW-1185">Reference proteome</keyword>
<name>A0AA39IWZ4_9AGAR</name>
<dbReference type="GO" id="GO:0020037">
    <property type="term" value="F:heme binding"/>
    <property type="evidence" value="ECO:0007669"/>
    <property type="project" value="InterPro"/>
</dbReference>
<dbReference type="EMBL" id="JAUEPT010000102">
    <property type="protein sequence ID" value="KAK0432036.1"/>
    <property type="molecule type" value="Genomic_DNA"/>
</dbReference>
<evidence type="ECO:0000256" key="7">
    <source>
        <dbReference type="ARBA" id="ARBA00022723"/>
    </source>
</evidence>
<dbReference type="GO" id="GO:0004497">
    <property type="term" value="F:monooxygenase activity"/>
    <property type="evidence" value="ECO:0007669"/>
    <property type="project" value="UniProtKB-KW"/>
</dbReference>
<dbReference type="GO" id="GO:0016020">
    <property type="term" value="C:membrane"/>
    <property type="evidence" value="ECO:0007669"/>
    <property type="project" value="UniProtKB-SubCell"/>
</dbReference>
<evidence type="ECO:0000256" key="10">
    <source>
        <dbReference type="ARBA" id="ARBA00023004"/>
    </source>
</evidence>
<evidence type="ECO:0000256" key="4">
    <source>
        <dbReference type="ARBA" id="ARBA00010617"/>
    </source>
</evidence>
<keyword evidence="6" id="KW-0812">Transmembrane</keyword>
<keyword evidence="10" id="KW-0408">Iron</keyword>
<proteinExistence type="inferred from homology"/>
<keyword evidence="8" id="KW-1133">Transmembrane helix</keyword>
<dbReference type="SUPFAM" id="SSF48264">
    <property type="entry name" value="Cytochrome P450"/>
    <property type="match status" value="1"/>
</dbReference>
<evidence type="ECO:0000256" key="9">
    <source>
        <dbReference type="ARBA" id="ARBA00023002"/>
    </source>
</evidence>
<organism evidence="13 14">
    <name type="scientific">Armillaria borealis</name>
    <dbReference type="NCBI Taxonomy" id="47425"/>
    <lineage>
        <taxon>Eukaryota</taxon>
        <taxon>Fungi</taxon>
        <taxon>Dikarya</taxon>
        <taxon>Basidiomycota</taxon>
        <taxon>Agaricomycotina</taxon>
        <taxon>Agaricomycetes</taxon>
        <taxon>Agaricomycetidae</taxon>
        <taxon>Agaricales</taxon>
        <taxon>Marasmiineae</taxon>
        <taxon>Physalacriaceae</taxon>
        <taxon>Armillaria</taxon>
    </lineage>
</organism>